<keyword evidence="2" id="KW-0732">Signal</keyword>
<evidence type="ECO:0000256" key="3">
    <source>
        <dbReference type="ARBA" id="ARBA00022764"/>
    </source>
</evidence>
<protein>
    <submittedName>
        <fullName evidence="6">Heparinase II/III-like protein</fullName>
    </submittedName>
</protein>
<dbReference type="GO" id="GO:0016829">
    <property type="term" value="F:lyase activity"/>
    <property type="evidence" value="ECO:0007669"/>
    <property type="project" value="UniProtKB-KW"/>
</dbReference>
<evidence type="ECO:0000256" key="1">
    <source>
        <dbReference type="ARBA" id="ARBA00004418"/>
    </source>
</evidence>
<accession>A0A1M7HXZ6</accession>
<sequence>MDLAGQEQAPEHRVSGCVNASGAVLRSFVPGPDAADRSFWSNLPAQIRADLLAGGEEALAGEWGLLTAHGYRAYREQGDRAGYEAIYFQRRREVNALALAEAVDGQGRFLDALVDGLYLILEESGWQLPAHNAHQRGGVRDLLPDPDNPVVDLFAAETAAQLAVVAHLHGDALDRLSPAILSRIDREVLQRVLKPYLDRHFWWMGNGDEPMNNWTAWCSQNVLISAFTRPFDAELRQKVLQKAAGSLDAFLKDFGEDGACEEGAFYYRHGTLCLFGALNVIGQVAPGSVSALWNWPKLRNMAEFIAHNHVAGRTYINFADASAVLEPCGAREFLAGKAVGSKPLCALAAKDAKANPRPDLPGEINLSYRLLALRTHAEMLAHDVPVADLPDVYYPSCGVFIARDGQFVLAVKAGDNDDGHNHNDVGSLTLYKDGEPVLIDVGVEIYTAKTFSPHRYEIWTMQSGFHNLPSFGGVQQQAGLTFAARDVSVDLSEEVASIQMDIAGAYPEEAQLRSYRRTVRLLKGRGIELEDRHDGDLPAVLSLMLRDRPEISGTSLRLTSGVSLALEGAGQLKLEEIPVTDARLRLAWPESIYRVLVPLSGPLLRLRIEQEEATG</sequence>
<evidence type="ECO:0000313" key="6">
    <source>
        <dbReference type="EMBL" id="SHM33249.1"/>
    </source>
</evidence>
<dbReference type="SUPFAM" id="SSF48230">
    <property type="entry name" value="Chondroitin AC/alginate lyase"/>
    <property type="match status" value="1"/>
</dbReference>
<keyword evidence="4" id="KW-0456">Lyase</keyword>
<evidence type="ECO:0000256" key="4">
    <source>
        <dbReference type="ARBA" id="ARBA00023239"/>
    </source>
</evidence>
<dbReference type="PANTHER" id="PTHR39210">
    <property type="entry name" value="HEPARIN-SULFATE LYASE"/>
    <property type="match status" value="1"/>
</dbReference>
<dbReference type="InterPro" id="IPR008929">
    <property type="entry name" value="Chondroitin_lyas"/>
</dbReference>
<dbReference type="Gene3D" id="2.70.98.70">
    <property type="match status" value="1"/>
</dbReference>
<keyword evidence="3" id="KW-0574">Periplasm</keyword>
<reference evidence="6 7" key="1">
    <citation type="submission" date="2016-11" db="EMBL/GenBank/DDBJ databases">
        <authorList>
            <person name="Jaros S."/>
            <person name="Januszkiewicz K."/>
            <person name="Wedrychowicz H."/>
        </authorList>
    </citation>
    <scope>NUCLEOTIDE SEQUENCE [LARGE SCALE GENOMIC DNA]</scope>
    <source>
        <strain evidence="6 7">DSM 22153</strain>
    </source>
</reference>
<dbReference type="GO" id="GO:0042597">
    <property type="term" value="C:periplasmic space"/>
    <property type="evidence" value="ECO:0007669"/>
    <property type="project" value="UniProtKB-SubCell"/>
</dbReference>
<organism evidence="6 7">
    <name type="scientific">Roseibium suaedae</name>
    <dbReference type="NCBI Taxonomy" id="735517"/>
    <lineage>
        <taxon>Bacteria</taxon>
        <taxon>Pseudomonadati</taxon>
        <taxon>Pseudomonadota</taxon>
        <taxon>Alphaproteobacteria</taxon>
        <taxon>Hyphomicrobiales</taxon>
        <taxon>Stappiaceae</taxon>
        <taxon>Roseibium</taxon>
    </lineage>
</organism>
<gene>
    <name evidence="6" type="ORF">SAMN05444272_2365</name>
</gene>
<dbReference type="AlphaFoldDB" id="A0A1M7HXZ6"/>
<dbReference type="EMBL" id="FRBW01000002">
    <property type="protein sequence ID" value="SHM33249.1"/>
    <property type="molecule type" value="Genomic_DNA"/>
</dbReference>
<dbReference type="PANTHER" id="PTHR39210:SF1">
    <property type="entry name" value="HEPARIN-SULFATE LYASE"/>
    <property type="match status" value="1"/>
</dbReference>
<dbReference type="Gene3D" id="1.50.10.100">
    <property type="entry name" value="Chondroitin AC/alginate lyase"/>
    <property type="match status" value="1"/>
</dbReference>
<dbReference type="InterPro" id="IPR012480">
    <property type="entry name" value="Hepar_II_III_C"/>
</dbReference>
<dbReference type="STRING" id="735517.SAMN05444272_2365"/>
<proteinExistence type="predicted"/>
<evidence type="ECO:0000259" key="5">
    <source>
        <dbReference type="Pfam" id="PF07940"/>
    </source>
</evidence>
<name>A0A1M7HXZ6_9HYPH</name>
<feature type="domain" description="Heparinase II/III-like C-terminal" evidence="5">
    <location>
        <begin position="392"/>
        <end position="535"/>
    </location>
</feature>
<evidence type="ECO:0000313" key="7">
    <source>
        <dbReference type="Proteomes" id="UP000186002"/>
    </source>
</evidence>
<dbReference type="Pfam" id="PF07940">
    <property type="entry name" value="Hepar_II_III_C"/>
    <property type="match status" value="1"/>
</dbReference>
<keyword evidence="7" id="KW-1185">Reference proteome</keyword>
<evidence type="ECO:0000256" key="2">
    <source>
        <dbReference type="ARBA" id="ARBA00022729"/>
    </source>
</evidence>
<comment type="subcellular location">
    <subcellularLocation>
        <location evidence="1">Periplasm</location>
    </subcellularLocation>
</comment>
<dbReference type="Proteomes" id="UP000186002">
    <property type="component" value="Unassembled WGS sequence"/>
</dbReference>